<dbReference type="GO" id="GO:0000160">
    <property type="term" value="P:phosphorelay signal transduction system"/>
    <property type="evidence" value="ECO:0007669"/>
    <property type="project" value="UniProtKB-KW"/>
</dbReference>
<dbReference type="InterPro" id="IPR001789">
    <property type="entry name" value="Sig_transdc_resp-reg_receiver"/>
</dbReference>
<evidence type="ECO:0000256" key="1">
    <source>
        <dbReference type="ARBA" id="ARBA00004496"/>
    </source>
</evidence>
<dbReference type="AlphaFoldDB" id="A0A3S0JSY4"/>
<dbReference type="InterPro" id="IPR051677">
    <property type="entry name" value="AfsR-DnrI-RedD_regulator"/>
</dbReference>
<dbReference type="RefSeq" id="WP_126293642.1">
    <property type="nucleotide sequence ID" value="NZ_RXNR01000013.1"/>
</dbReference>
<dbReference type="InterPro" id="IPR036388">
    <property type="entry name" value="WH-like_DNA-bd_sf"/>
</dbReference>
<keyword evidence="4" id="KW-0238">DNA-binding</keyword>
<dbReference type="OrthoDB" id="3190595at2"/>
<keyword evidence="3" id="KW-0805">Transcription regulation</keyword>
<dbReference type="SUPFAM" id="SSF46894">
    <property type="entry name" value="C-terminal effector domain of the bipartite response regulators"/>
    <property type="match status" value="1"/>
</dbReference>
<keyword evidence="2" id="KW-0902">Two-component regulatory system</keyword>
<dbReference type="Proteomes" id="UP000276349">
    <property type="component" value="Unassembled WGS sequence"/>
</dbReference>
<evidence type="ECO:0000313" key="8">
    <source>
        <dbReference type="EMBL" id="RTQ94175.1"/>
    </source>
</evidence>
<dbReference type="InterPro" id="IPR005158">
    <property type="entry name" value="BTAD"/>
</dbReference>
<dbReference type="SUPFAM" id="SSF48452">
    <property type="entry name" value="TPR-like"/>
    <property type="match status" value="1"/>
</dbReference>
<dbReference type="GO" id="GO:0003677">
    <property type="term" value="F:DNA binding"/>
    <property type="evidence" value="ECO:0007669"/>
    <property type="project" value="UniProtKB-KW"/>
</dbReference>
<comment type="caution">
    <text evidence="8">The sequence shown here is derived from an EMBL/GenBank/DDBJ whole genome shotgun (WGS) entry which is preliminary data.</text>
</comment>
<evidence type="ECO:0000256" key="3">
    <source>
        <dbReference type="ARBA" id="ARBA00023015"/>
    </source>
</evidence>
<dbReference type="GO" id="GO:0006355">
    <property type="term" value="P:regulation of DNA-templated transcription"/>
    <property type="evidence" value="ECO:0007669"/>
    <property type="project" value="InterPro"/>
</dbReference>
<accession>A0A3S0JSY4</accession>
<organism evidence="8 9">
    <name type="scientific">Lysinibacillus telephonicus</name>
    <dbReference type="NCBI Taxonomy" id="1714840"/>
    <lineage>
        <taxon>Bacteria</taxon>
        <taxon>Bacillati</taxon>
        <taxon>Bacillota</taxon>
        <taxon>Bacilli</taxon>
        <taxon>Bacillales</taxon>
        <taxon>Bacillaceae</taxon>
        <taxon>Lysinibacillus</taxon>
    </lineage>
</organism>
<dbReference type="PANTHER" id="PTHR35807">
    <property type="entry name" value="TRANSCRIPTIONAL REGULATOR REDD-RELATED"/>
    <property type="match status" value="1"/>
</dbReference>
<dbReference type="InterPro" id="IPR011006">
    <property type="entry name" value="CheY-like_superfamily"/>
</dbReference>
<dbReference type="SUPFAM" id="SSF52172">
    <property type="entry name" value="CheY-like"/>
    <property type="match status" value="1"/>
</dbReference>
<evidence type="ECO:0000256" key="2">
    <source>
        <dbReference type="ARBA" id="ARBA00023012"/>
    </source>
</evidence>
<sequence>MRALVIDDEELAIYHLVNLLKRFSFITDIVTFHVSVEALDYLKLHQVEIAFIDIEMPEMNGIKLAEEIQKLNPACKIIFTTSYDQYTVKAFELQATDYLVKPVTYKRLQITIERASKKIKKIKPRLCLLGDLKILVQSEAAIVFDKWRTQKVKDVFLFLLHERNKNIYRDTLIELFWQEKEISKSIASLHRMVYYLRKMLESHQSILNNAIEIIRTDIGYQLKVKNIEVDVELFEKKVKELSDIRKVDATNYKQIEVLVSLYSGNYLDNADYWWIEGERNKYREIWIYYSSLLLDYYYNEEMYQEVITLANRIQKLDPLEEMSYRMLIQLYKETGNKQGEKFQKSMLEQIFR</sequence>
<protein>
    <submittedName>
        <fullName evidence="8">Response regulator</fullName>
    </submittedName>
</protein>
<evidence type="ECO:0000256" key="6">
    <source>
        <dbReference type="PROSITE-ProRule" id="PRU00169"/>
    </source>
</evidence>
<dbReference type="InterPro" id="IPR011990">
    <property type="entry name" value="TPR-like_helical_dom_sf"/>
</dbReference>
<name>A0A3S0JSY4_9BACI</name>
<dbReference type="InterPro" id="IPR016032">
    <property type="entry name" value="Sig_transdc_resp-reg_C-effctor"/>
</dbReference>
<keyword evidence="9" id="KW-1185">Reference proteome</keyword>
<keyword evidence="5" id="KW-0804">Transcription</keyword>
<dbReference type="GO" id="GO:0005737">
    <property type="term" value="C:cytoplasm"/>
    <property type="evidence" value="ECO:0007669"/>
    <property type="project" value="UniProtKB-SubCell"/>
</dbReference>
<reference evidence="8 9" key="1">
    <citation type="submission" date="2018-12" db="EMBL/GenBank/DDBJ databases">
        <authorList>
            <person name="Yu L."/>
        </authorList>
    </citation>
    <scope>NUCLEOTIDE SEQUENCE [LARGE SCALE GENOMIC DNA]</scope>
    <source>
        <strain evidence="8 9">S5H2222</strain>
    </source>
</reference>
<dbReference type="Gene3D" id="1.25.40.10">
    <property type="entry name" value="Tetratricopeptide repeat domain"/>
    <property type="match status" value="1"/>
</dbReference>
<keyword evidence="6" id="KW-0597">Phosphoprotein</keyword>
<proteinExistence type="predicted"/>
<dbReference type="Gene3D" id="1.10.10.10">
    <property type="entry name" value="Winged helix-like DNA-binding domain superfamily/Winged helix DNA-binding domain"/>
    <property type="match status" value="1"/>
</dbReference>
<dbReference type="SMART" id="SM01043">
    <property type="entry name" value="BTAD"/>
    <property type="match status" value="1"/>
</dbReference>
<dbReference type="PROSITE" id="PS50110">
    <property type="entry name" value="RESPONSE_REGULATORY"/>
    <property type="match status" value="1"/>
</dbReference>
<feature type="domain" description="Response regulatory" evidence="7">
    <location>
        <begin position="2"/>
        <end position="116"/>
    </location>
</feature>
<dbReference type="Pfam" id="PF00072">
    <property type="entry name" value="Response_reg"/>
    <property type="match status" value="1"/>
</dbReference>
<dbReference type="EMBL" id="RXNR01000013">
    <property type="protein sequence ID" value="RTQ94175.1"/>
    <property type="molecule type" value="Genomic_DNA"/>
</dbReference>
<feature type="modified residue" description="4-aspartylphosphate" evidence="6">
    <location>
        <position position="53"/>
    </location>
</feature>
<evidence type="ECO:0000256" key="5">
    <source>
        <dbReference type="ARBA" id="ARBA00023163"/>
    </source>
</evidence>
<evidence type="ECO:0000313" key="9">
    <source>
        <dbReference type="Proteomes" id="UP000276349"/>
    </source>
</evidence>
<dbReference type="SMART" id="SM00448">
    <property type="entry name" value="REC"/>
    <property type="match status" value="1"/>
</dbReference>
<comment type="subcellular location">
    <subcellularLocation>
        <location evidence="1">Cytoplasm</location>
    </subcellularLocation>
</comment>
<evidence type="ECO:0000256" key="4">
    <source>
        <dbReference type="ARBA" id="ARBA00023125"/>
    </source>
</evidence>
<evidence type="ECO:0000259" key="7">
    <source>
        <dbReference type="PROSITE" id="PS50110"/>
    </source>
</evidence>
<gene>
    <name evidence="8" type="ORF">EKG35_06570</name>
</gene>
<dbReference type="Gene3D" id="3.40.50.2300">
    <property type="match status" value="1"/>
</dbReference>